<dbReference type="Pfam" id="PF07728">
    <property type="entry name" value="AAA_5"/>
    <property type="match status" value="1"/>
</dbReference>
<feature type="domain" description="AAA+ ATPase" evidence="1">
    <location>
        <begin position="13"/>
        <end position="198"/>
    </location>
</feature>
<evidence type="ECO:0000259" key="1">
    <source>
        <dbReference type="SMART" id="SM00382"/>
    </source>
</evidence>
<dbReference type="REBASE" id="103146">
    <property type="entry name" value="Baz2011McrBP"/>
</dbReference>
<accession>A0A072NR42</accession>
<dbReference type="InterPro" id="IPR027417">
    <property type="entry name" value="P-loop_NTPase"/>
</dbReference>
<organism evidence="2 3">
    <name type="scientific">Schinkia azotoformans MEV2011</name>
    <dbReference type="NCBI Taxonomy" id="1348973"/>
    <lineage>
        <taxon>Bacteria</taxon>
        <taxon>Bacillati</taxon>
        <taxon>Bacillota</taxon>
        <taxon>Bacilli</taxon>
        <taxon>Bacillales</taxon>
        <taxon>Bacillaceae</taxon>
        <taxon>Calidifontibacillus/Schinkia group</taxon>
        <taxon>Schinkia</taxon>
    </lineage>
</organism>
<dbReference type="InterPro" id="IPR003593">
    <property type="entry name" value="AAA+_ATPase"/>
</dbReference>
<reference evidence="2 3" key="1">
    <citation type="submission" date="2014-04" db="EMBL/GenBank/DDBJ databases">
        <title>Draft genome sequence of Bacillus azotoformans MEV2011, a (co-) denitrifying strain unable to grow in the presence of oxygen.</title>
        <authorList>
            <person name="Nielsen M."/>
            <person name="Schreiber L."/>
            <person name="Finster K."/>
            <person name="Schramm A."/>
        </authorList>
    </citation>
    <scope>NUCLEOTIDE SEQUENCE [LARGE SCALE GENOMIC DNA]</scope>
    <source>
        <strain evidence="2 3">MEV2011</strain>
    </source>
</reference>
<dbReference type="OrthoDB" id="9781481at2"/>
<dbReference type="PANTHER" id="PTHR37291:SF1">
    <property type="entry name" value="TYPE IV METHYL-DIRECTED RESTRICTION ENZYME ECOKMCRB SUBUNIT"/>
    <property type="match status" value="1"/>
</dbReference>
<evidence type="ECO:0000313" key="3">
    <source>
        <dbReference type="Proteomes" id="UP000027936"/>
    </source>
</evidence>
<gene>
    <name evidence="2" type="ORF">M670_00723</name>
</gene>
<evidence type="ECO:0000313" key="2">
    <source>
        <dbReference type="EMBL" id="KEF39702.1"/>
    </source>
</evidence>
<dbReference type="EMBL" id="JJRY01000002">
    <property type="protein sequence ID" value="KEF39702.1"/>
    <property type="molecule type" value="Genomic_DNA"/>
</dbReference>
<protein>
    <submittedName>
        <fullName evidence="2">ATPase family protein associated with various cellular activities (AAA)</fullName>
    </submittedName>
</protein>
<name>A0A072NR42_SCHAZ</name>
<dbReference type="RefSeq" id="WP_035193368.1">
    <property type="nucleotide sequence ID" value="NZ_JJRY01000002.1"/>
</dbReference>
<dbReference type="InterPro" id="IPR011704">
    <property type="entry name" value="ATPase_dyneun-rel_AAA"/>
</dbReference>
<dbReference type="AlphaFoldDB" id="A0A072NR42"/>
<dbReference type="Gene3D" id="3.40.50.300">
    <property type="entry name" value="P-loop containing nucleotide triphosphate hydrolases"/>
    <property type="match status" value="1"/>
</dbReference>
<dbReference type="SUPFAM" id="SSF52540">
    <property type="entry name" value="P-loop containing nucleoside triphosphate hydrolases"/>
    <property type="match status" value="1"/>
</dbReference>
<dbReference type="Proteomes" id="UP000027936">
    <property type="component" value="Unassembled WGS sequence"/>
</dbReference>
<dbReference type="SMART" id="SM00382">
    <property type="entry name" value="AAA"/>
    <property type="match status" value="1"/>
</dbReference>
<dbReference type="PATRIC" id="fig|1348973.3.peg.694"/>
<sequence length="369" mass="40553">MADKFDVLAKLQIRNNVLLIGAPGTGKSRLMNEVAEEFLTARQQVDAPAHIPGAAIPIPAEVETPIMRRLPFLQLTNKQVFRTTFHQNTKYRDLLTGIIPQIGGTNEGYCVSQGILYRANEFAKRPDSASLVIIDEINRGPAVEAFGGSIAALEPDKRLAEDGSVLPTTQSFEIISPIDGTALDYAFSPRLYILAAMNQADVSVAPLDVAFLRRWASISLEPDYDTLRAYFGIGANIPLPEIPTNPSEVYFAAIQALQRINDKISVGRGEEYRLGHGIFMSIRRPQIDDLASALDFCVQVWDTIITHVEELFFGNALSIGYVINASDPRSPYSIEEANFAEDIRAILRKPTVSATNIYSVLISAGERNA</sequence>
<dbReference type="InterPro" id="IPR052934">
    <property type="entry name" value="Methyl-DNA_Rec/Restrict_Enz"/>
</dbReference>
<dbReference type="GO" id="GO:0005524">
    <property type="term" value="F:ATP binding"/>
    <property type="evidence" value="ECO:0007669"/>
    <property type="project" value="InterPro"/>
</dbReference>
<dbReference type="GO" id="GO:0016887">
    <property type="term" value="F:ATP hydrolysis activity"/>
    <property type="evidence" value="ECO:0007669"/>
    <property type="project" value="InterPro"/>
</dbReference>
<proteinExistence type="predicted"/>
<comment type="caution">
    <text evidence="2">The sequence shown here is derived from an EMBL/GenBank/DDBJ whole genome shotgun (WGS) entry which is preliminary data.</text>
</comment>
<dbReference type="PANTHER" id="PTHR37291">
    <property type="entry name" value="5-METHYLCYTOSINE-SPECIFIC RESTRICTION ENZYME B"/>
    <property type="match status" value="1"/>
</dbReference>